<dbReference type="PROSITE" id="PS51257">
    <property type="entry name" value="PROKAR_LIPOPROTEIN"/>
    <property type="match status" value="1"/>
</dbReference>
<evidence type="ECO:0000256" key="1">
    <source>
        <dbReference type="SAM" id="SignalP"/>
    </source>
</evidence>
<sequence length="113" mass="12070">MKPNIQGIILVAATSFVVSACSHQQVADEPIAVVPAPVVQQPQPVVMPAPKPYVRPAPLRPAPLPVAKPVIVKPMPAPVRIAPKPVYVPPVKAKGNYRGAIPIASDLRQHYQQ</sequence>
<feature type="signal peptide" evidence="1">
    <location>
        <begin position="1"/>
        <end position="20"/>
    </location>
</feature>
<proteinExistence type="predicted"/>
<dbReference type="AlphaFoldDB" id="A0A6S6U3Y6"/>
<gene>
    <name evidence="2" type="ORF">HELGO_WM17698</name>
</gene>
<keyword evidence="1" id="KW-0732">Signal</keyword>
<name>A0A6S6U3Y6_9GAMM</name>
<organism evidence="2">
    <name type="scientific">uncultured Thiotrichaceae bacterium</name>
    <dbReference type="NCBI Taxonomy" id="298394"/>
    <lineage>
        <taxon>Bacteria</taxon>
        <taxon>Pseudomonadati</taxon>
        <taxon>Pseudomonadota</taxon>
        <taxon>Gammaproteobacteria</taxon>
        <taxon>Thiotrichales</taxon>
        <taxon>Thiotrichaceae</taxon>
        <taxon>environmental samples</taxon>
    </lineage>
</organism>
<reference evidence="2" key="1">
    <citation type="submission" date="2020-01" db="EMBL/GenBank/DDBJ databases">
        <authorList>
            <person name="Meier V. D."/>
            <person name="Meier V D."/>
        </authorList>
    </citation>
    <scope>NUCLEOTIDE SEQUENCE</scope>
    <source>
        <strain evidence="2">HLG_WM_MAG_09</strain>
    </source>
</reference>
<feature type="chain" id="PRO_5027729683" evidence="1">
    <location>
        <begin position="21"/>
        <end position="113"/>
    </location>
</feature>
<evidence type="ECO:0000313" key="2">
    <source>
        <dbReference type="EMBL" id="CAA6824997.1"/>
    </source>
</evidence>
<accession>A0A6S6U3Y6</accession>
<dbReference type="EMBL" id="CACVAT010000401">
    <property type="protein sequence ID" value="CAA6824997.1"/>
    <property type="molecule type" value="Genomic_DNA"/>
</dbReference>
<protein>
    <submittedName>
        <fullName evidence="2">Uncharacterized protein</fullName>
    </submittedName>
</protein>